<accession>A0A1H3SPD0</accession>
<gene>
    <name evidence="2" type="ORF">SAMN05216215_10683</name>
</gene>
<reference evidence="3" key="1">
    <citation type="submission" date="2016-10" db="EMBL/GenBank/DDBJ databases">
        <authorList>
            <person name="Varghese N."/>
            <person name="Submissions S."/>
        </authorList>
    </citation>
    <scope>NUCLEOTIDE SEQUENCE [LARGE SCALE GENOMIC DNA]</scope>
    <source>
        <strain evidence="3">CGMCC 4.3530</strain>
    </source>
</reference>
<evidence type="ECO:0000256" key="1">
    <source>
        <dbReference type="SAM" id="MobiDB-lite"/>
    </source>
</evidence>
<sequence>MIGIPRRTYTRWIAEQRAGNPPKGPWPAPVVEKYAQDWPARGHRKIHASMRVDGYDVSASTVERAMWRRNLLQPVEYQAQRRELTSARQAAFADPPTRPNQV</sequence>
<name>A0A1H3SPD0_9PSEU</name>
<keyword evidence="3" id="KW-1185">Reference proteome</keyword>
<dbReference type="Proteomes" id="UP000199529">
    <property type="component" value="Unassembled WGS sequence"/>
</dbReference>
<proteinExistence type="predicted"/>
<evidence type="ECO:0000313" key="2">
    <source>
        <dbReference type="EMBL" id="SDZ39577.1"/>
    </source>
</evidence>
<organism evidence="2 3">
    <name type="scientific">Saccharopolyspora shandongensis</name>
    <dbReference type="NCBI Taxonomy" id="418495"/>
    <lineage>
        <taxon>Bacteria</taxon>
        <taxon>Bacillati</taxon>
        <taxon>Actinomycetota</taxon>
        <taxon>Actinomycetes</taxon>
        <taxon>Pseudonocardiales</taxon>
        <taxon>Pseudonocardiaceae</taxon>
        <taxon>Saccharopolyspora</taxon>
    </lineage>
</organism>
<feature type="region of interest" description="Disordered" evidence="1">
    <location>
        <begin position="83"/>
        <end position="102"/>
    </location>
</feature>
<dbReference type="EMBL" id="FNOK01000068">
    <property type="protein sequence ID" value="SDZ39577.1"/>
    <property type="molecule type" value="Genomic_DNA"/>
</dbReference>
<evidence type="ECO:0000313" key="3">
    <source>
        <dbReference type="Proteomes" id="UP000199529"/>
    </source>
</evidence>
<protein>
    <submittedName>
        <fullName evidence="2">Uncharacterized protein</fullName>
    </submittedName>
</protein>
<dbReference type="AlphaFoldDB" id="A0A1H3SPD0"/>